<dbReference type="Proteomes" id="UP001251528">
    <property type="component" value="Unassembled WGS sequence"/>
</dbReference>
<evidence type="ECO:0000256" key="2">
    <source>
        <dbReference type="SAM" id="Phobius"/>
    </source>
</evidence>
<evidence type="ECO:0000259" key="3">
    <source>
        <dbReference type="Pfam" id="PF20163"/>
    </source>
</evidence>
<comment type="caution">
    <text evidence="4">The sequence shown here is derived from an EMBL/GenBank/DDBJ whole genome shotgun (WGS) entry which is preliminary data.</text>
</comment>
<evidence type="ECO:0000256" key="1">
    <source>
        <dbReference type="SAM" id="MobiDB-lite"/>
    </source>
</evidence>
<feature type="transmembrane region" description="Helical" evidence="2">
    <location>
        <begin position="541"/>
        <end position="562"/>
    </location>
</feature>
<dbReference type="PANTHER" id="PTHR35395:SF1">
    <property type="entry name" value="DUF6536 DOMAIN-CONTAINING PROTEIN"/>
    <property type="match status" value="1"/>
</dbReference>
<evidence type="ECO:0000313" key="5">
    <source>
        <dbReference type="Proteomes" id="UP001251528"/>
    </source>
</evidence>
<feature type="region of interest" description="Disordered" evidence="1">
    <location>
        <begin position="731"/>
        <end position="760"/>
    </location>
</feature>
<feature type="transmembrane region" description="Helical" evidence="2">
    <location>
        <begin position="662"/>
        <end position="689"/>
    </location>
</feature>
<feature type="transmembrane region" description="Helical" evidence="2">
    <location>
        <begin position="606"/>
        <end position="628"/>
    </location>
</feature>
<reference evidence="4" key="1">
    <citation type="submission" date="2023-06" db="EMBL/GenBank/DDBJ databases">
        <title>Conoideocrella luteorostrata (Hypocreales: Clavicipitaceae), a potential biocontrol fungus for elongate hemlock scale in United States Christmas tree production areas.</title>
        <authorList>
            <person name="Barrett H."/>
            <person name="Lovett B."/>
            <person name="Macias A.M."/>
            <person name="Stajich J.E."/>
            <person name="Kasson M.T."/>
        </authorList>
    </citation>
    <scope>NUCLEOTIDE SEQUENCE</scope>
    <source>
        <strain evidence="4">ARSEF 14590</strain>
    </source>
</reference>
<feature type="compositionally biased region" description="Basic and acidic residues" evidence="1">
    <location>
        <begin position="751"/>
        <end position="760"/>
    </location>
</feature>
<dbReference type="Pfam" id="PF20163">
    <property type="entry name" value="DUF6536"/>
    <property type="match status" value="1"/>
</dbReference>
<feature type="transmembrane region" description="Helical" evidence="2">
    <location>
        <begin position="122"/>
        <end position="139"/>
    </location>
</feature>
<evidence type="ECO:0000313" key="4">
    <source>
        <dbReference type="EMBL" id="KAK2616558.1"/>
    </source>
</evidence>
<feature type="compositionally biased region" description="Polar residues" evidence="1">
    <location>
        <begin position="731"/>
        <end position="750"/>
    </location>
</feature>
<dbReference type="InterPro" id="IPR046623">
    <property type="entry name" value="DUF6536"/>
</dbReference>
<dbReference type="PANTHER" id="PTHR35395">
    <property type="entry name" value="DUF6536 DOMAIN-CONTAINING PROTEIN"/>
    <property type="match status" value="1"/>
</dbReference>
<feature type="transmembrane region" description="Helical" evidence="2">
    <location>
        <begin position="396"/>
        <end position="420"/>
    </location>
</feature>
<keyword evidence="2" id="KW-1133">Transmembrane helix</keyword>
<keyword evidence="2" id="KW-0472">Membrane</keyword>
<dbReference type="AlphaFoldDB" id="A0AAJ0CYS1"/>
<feature type="transmembrane region" description="Helical" evidence="2">
    <location>
        <begin position="494"/>
        <end position="514"/>
    </location>
</feature>
<feature type="transmembrane region" description="Helical" evidence="2">
    <location>
        <begin position="16"/>
        <end position="37"/>
    </location>
</feature>
<gene>
    <name evidence="4" type="ORF">QQS21_000601</name>
</gene>
<keyword evidence="2" id="KW-0812">Transmembrane</keyword>
<organism evidence="4 5">
    <name type="scientific">Conoideocrella luteorostrata</name>
    <dbReference type="NCBI Taxonomy" id="1105319"/>
    <lineage>
        <taxon>Eukaryota</taxon>
        <taxon>Fungi</taxon>
        <taxon>Dikarya</taxon>
        <taxon>Ascomycota</taxon>
        <taxon>Pezizomycotina</taxon>
        <taxon>Sordariomycetes</taxon>
        <taxon>Hypocreomycetidae</taxon>
        <taxon>Hypocreales</taxon>
        <taxon>Clavicipitaceae</taxon>
        <taxon>Conoideocrella</taxon>
    </lineage>
</organism>
<feature type="transmembrane region" description="Helical" evidence="2">
    <location>
        <begin position="62"/>
        <end position="82"/>
    </location>
</feature>
<feature type="domain" description="DUF6536" evidence="3">
    <location>
        <begin position="11"/>
        <end position="162"/>
    </location>
</feature>
<dbReference type="EMBL" id="JASWJB010000005">
    <property type="protein sequence ID" value="KAK2616558.1"/>
    <property type="molecule type" value="Genomic_DNA"/>
</dbReference>
<sequence length="822" mass="90323">MTVSLFKEKGWRRISAYNTVGVCVFASVLIALLAWSASVSGGLSSNSIIFQGRCRKSQLVNLWLHLLLNVCSTGILASSNFFMQILNAPTRVDVDRAHSKYEVLSIGVSSMRNFLYIDGHKPFLWLLFLLSSFPLHVFFNGAIFSTKYLGGSWHLTVASEGFLAGAPYVGPGAVLWAAGAADMNSSYGGTVSLGEYQDSKSTTARAIRYAAENGKRWKRLEVSDCLSQYLYCSPRVDLGDVILVVASNSSADYLMDSKDNSLGWNSSRVMANLTEDQEYRWKQYGVDVRSANSLWFAANCSTSGIKNENSCHQSCLGAFGGNNASAVYSAKSAASIPSNYTFNFFSVVNRTSQPNISNIYGHLYWPDVYPEDTATLDLQYCLAEPVLDVCKVGVSNTILCIVVICICVKALGCIIVLFLLPKSRRDPLVVSGDAIASFIRNPDKTTIGRCTLDKHKVKTEITVKYVTVAGPTQWVSKPRRWLTAIRTKIWARNYAIFILVTCVACSSFIIVQVASPMRGLHNLTDHLSNGMSALGNTPDSLLSSVFSVSVPQILLSFTYMVYNSTFTHLSVEREWNSYSLGYRPLRVTDPKGQQRSTYRLQLPYRYSIPLISVSILLHWVCSNAYYIIALEGGYYILDIDTHYSSGIPKPPSDKTGFSPEGFIIIGYSTFMVLWLFVAVVVLPFVPLGLGYRTMPGRMPPGGSNSFVISAACHVPNPTPTSDGNIAVIRSRSNSQQGDSTAGTLSANGTSNHEDVEPGPDEHLNMEPYLVQASREPLRWGVTKTSSLSCEEFINLAADDAGHLSFGTRDHHVCDPVDGFFYS</sequence>
<name>A0AAJ0CYS1_9HYPO</name>
<keyword evidence="5" id="KW-1185">Reference proteome</keyword>
<accession>A0AAJ0CYS1</accession>
<protein>
    <recommendedName>
        <fullName evidence="3">DUF6536 domain-containing protein</fullName>
    </recommendedName>
</protein>
<proteinExistence type="predicted"/>